<sequence>MRKLAMWALGALFVAGCAETEKATTDSGLVKSNFQTEVGGKKTDLYVLRNQNNMEVCVTNFGGRIVSVMVPDKEGVMRDVVLGFDSIQDYISKPSDFGASIGRYANRINQGKFTLDGVEYQLPRNNYGHCLHGGPKGFQYQVYDAKQVGPQELELTYLSKDGEEGFPGNITCKVIMKLTDDNAIDIKYEAETDKPTIVNMTNHSYFNLDGDAGSNADHLLTIDADAYTPVDSTFMTSGEIVTVEGTPMDFRTPTPVGKRINDFDFVQLKNGNGYDHNWVLNAKGDITRKAATLESPKTGIVLDVYTDEPGIQVYAGNFLDGSLTGKKGITYNQRASVCLETQKYPDTPNKPEWPSAVLRPGETYNSHCIFKFSVDNGK</sequence>
<name>A0A015TYR1_BACFG</name>
<dbReference type="GO" id="GO:0033499">
    <property type="term" value="P:galactose catabolic process via UDP-galactose, Leloir pathway"/>
    <property type="evidence" value="ECO:0007669"/>
    <property type="project" value="TreeGrafter"/>
</dbReference>
<comment type="pathway">
    <text evidence="4 14">Carbohydrate metabolism; hexose metabolism.</text>
</comment>
<protein>
    <recommendedName>
        <fullName evidence="8 14">Aldose 1-epimerase</fullName>
        <ecNumber evidence="7 14">5.1.3.3</ecNumber>
    </recommendedName>
</protein>
<dbReference type="PROSITE" id="PS51257">
    <property type="entry name" value="PROKAR_LIPOPROTEIN"/>
    <property type="match status" value="1"/>
</dbReference>
<dbReference type="RefSeq" id="WP_008769237.1">
    <property type="nucleotide sequence ID" value="NZ_JGCY01000220.1"/>
</dbReference>
<dbReference type="PATRIC" id="fig|1339315.3.peg.1068"/>
<dbReference type="InterPro" id="IPR047215">
    <property type="entry name" value="Galactose_mutarotase-like"/>
</dbReference>
<dbReference type="GO" id="GO:0004034">
    <property type="term" value="F:aldose 1-epimerase activity"/>
    <property type="evidence" value="ECO:0007669"/>
    <property type="project" value="UniProtKB-EC"/>
</dbReference>
<evidence type="ECO:0000256" key="13">
    <source>
        <dbReference type="ARBA" id="ARBA00023277"/>
    </source>
</evidence>
<keyword evidence="9" id="KW-0963">Cytoplasm</keyword>
<evidence type="ECO:0000256" key="14">
    <source>
        <dbReference type="PIRNR" id="PIRNR005096"/>
    </source>
</evidence>
<evidence type="ECO:0000313" key="18">
    <source>
        <dbReference type="EMBL" id="EXY76041.1"/>
    </source>
</evidence>
<evidence type="ECO:0000256" key="10">
    <source>
        <dbReference type="ARBA" id="ARBA00022553"/>
    </source>
</evidence>
<dbReference type="GO" id="GO:0005737">
    <property type="term" value="C:cytoplasm"/>
    <property type="evidence" value="ECO:0007669"/>
    <property type="project" value="UniProtKB-SubCell"/>
</dbReference>
<dbReference type="GO" id="GO:0030246">
    <property type="term" value="F:carbohydrate binding"/>
    <property type="evidence" value="ECO:0007669"/>
    <property type="project" value="InterPro"/>
</dbReference>
<evidence type="ECO:0000313" key="19">
    <source>
        <dbReference type="Proteomes" id="UP000020529"/>
    </source>
</evidence>
<dbReference type="GeneID" id="60370226"/>
<keyword evidence="13 14" id="KW-0119">Carbohydrate metabolism</keyword>
<evidence type="ECO:0000256" key="16">
    <source>
        <dbReference type="PIRSR" id="PIRSR005096-2"/>
    </source>
</evidence>
<comment type="catalytic activity">
    <reaction evidence="1 14">
        <text>alpha-D-glucose = beta-D-glucose</text>
        <dbReference type="Rhea" id="RHEA:10264"/>
        <dbReference type="ChEBI" id="CHEBI:15903"/>
        <dbReference type="ChEBI" id="CHEBI:17925"/>
        <dbReference type="EC" id="5.1.3.3"/>
    </reaction>
</comment>
<evidence type="ECO:0000256" key="9">
    <source>
        <dbReference type="ARBA" id="ARBA00022490"/>
    </source>
</evidence>
<proteinExistence type="inferred from homology"/>
<evidence type="ECO:0000256" key="7">
    <source>
        <dbReference type="ARBA" id="ARBA00013185"/>
    </source>
</evidence>
<dbReference type="InterPro" id="IPR018052">
    <property type="entry name" value="Ald1_epimerase_CS"/>
</dbReference>
<dbReference type="GO" id="GO:0006006">
    <property type="term" value="P:glucose metabolic process"/>
    <property type="evidence" value="ECO:0007669"/>
    <property type="project" value="TreeGrafter"/>
</dbReference>
<dbReference type="PIRSF" id="PIRSF005096">
    <property type="entry name" value="GALM"/>
    <property type="match status" value="1"/>
</dbReference>
<evidence type="ECO:0000256" key="17">
    <source>
        <dbReference type="PIRSR" id="PIRSR005096-3"/>
    </source>
</evidence>
<feature type="binding site" evidence="17">
    <location>
        <begin position="203"/>
        <end position="205"/>
    </location>
    <ligand>
        <name>beta-D-galactose</name>
        <dbReference type="ChEBI" id="CHEBI:27667"/>
    </ligand>
</feature>
<accession>A0A015TYR1</accession>
<evidence type="ECO:0000256" key="1">
    <source>
        <dbReference type="ARBA" id="ARBA00001614"/>
    </source>
</evidence>
<dbReference type="InterPro" id="IPR015443">
    <property type="entry name" value="Aldose_1-epimerase"/>
</dbReference>
<comment type="caution">
    <text evidence="18">The sequence shown here is derived from an EMBL/GenBank/DDBJ whole genome shotgun (WGS) entry which is preliminary data.</text>
</comment>
<evidence type="ECO:0000256" key="2">
    <source>
        <dbReference type="ARBA" id="ARBA00001913"/>
    </source>
</evidence>
<keyword evidence="12 14" id="KW-0413">Isomerase</keyword>
<dbReference type="NCBIfam" id="NF008277">
    <property type="entry name" value="PRK11055.1"/>
    <property type="match status" value="1"/>
</dbReference>
<feature type="binding site" evidence="16">
    <location>
        <position position="275"/>
    </location>
    <ligand>
        <name>beta-D-galactose</name>
        <dbReference type="ChEBI" id="CHEBI:27667"/>
    </ligand>
</feature>
<keyword evidence="10" id="KW-0597">Phosphoprotein</keyword>
<dbReference type="Gene3D" id="2.70.98.10">
    <property type="match status" value="1"/>
</dbReference>
<dbReference type="PANTHER" id="PTHR10091:SF0">
    <property type="entry name" value="GALACTOSE MUTAROTASE"/>
    <property type="match status" value="1"/>
</dbReference>
<evidence type="ECO:0000256" key="12">
    <source>
        <dbReference type="ARBA" id="ARBA00023235"/>
    </source>
</evidence>
<dbReference type="UniPathway" id="UPA00242"/>
<dbReference type="EC" id="5.1.3.3" evidence="7 14"/>
<dbReference type="InterPro" id="IPR011013">
    <property type="entry name" value="Gal_mutarotase_sf_dom"/>
</dbReference>
<dbReference type="Proteomes" id="UP000020529">
    <property type="component" value="Unassembled WGS sequence"/>
</dbReference>
<feature type="binding site" evidence="17">
    <location>
        <begin position="106"/>
        <end position="107"/>
    </location>
    <ligand>
        <name>beta-D-galactose</name>
        <dbReference type="ChEBI" id="CHEBI:27667"/>
    </ligand>
</feature>
<evidence type="ECO:0000256" key="3">
    <source>
        <dbReference type="ARBA" id="ARBA00004496"/>
    </source>
</evidence>
<feature type="active site" description="Proton acceptor" evidence="15">
    <location>
        <position position="340"/>
    </location>
</feature>
<comment type="cofactor">
    <cofactor evidence="2">
        <name>Ca(2+)</name>
        <dbReference type="ChEBI" id="CHEBI:29108"/>
    </cofactor>
</comment>
<dbReference type="PROSITE" id="PS00545">
    <property type="entry name" value="ALDOSE_1_EPIMERASE"/>
    <property type="match status" value="1"/>
</dbReference>
<dbReference type="CDD" id="cd09019">
    <property type="entry name" value="galactose_mutarotase_like"/>
    <property type="match status" value="1"/>
</dbReference>
<evidence type="ECO:0000256" key="5">
    <source>
        <dbReference type="ARBA" id="ARBA00006206"/>
    </source>
</evidence>
<evidence type="ECO:0000256" key="4">
    <source>
        <dbReference type="ARBA" id="ARBA00005028"/>
    </source>
</evidence>
<reference evidence="18 19" key="1">
    <citation type="submission" date="2014-02" db="EMBL/GenBank/DDBJ databases">
        <authorList>
            <person name="Sears C."/>
            <person name="Carroll K."/>
            <person name="Sack B.R."/>
            <person name="Qadri F."/>
            <person name="Myers L.L."/>
            <person name="Chung G.-T."/>
            <person name="Escheverria P."/>
            <person name="Fraser C.M."/>
            <person name="Sadzewicz L."/>
            <person name="Shefchek K.A."/>
            <person name="Tallon L."/>
            <person name="Das S.P."/>
            <person name="Daugherty S."/>
            <person name="Mongodin E.F."/>
        </authorList>
    </citation>
    <scope>NUCLEOTIDE SEQUENCE [LARGE SCALE GENOMIC DNA]</scope>
    <source>
        <strain evidence="19">3988T(B)14</strain>
    </source>
</reference>
<evidence type="ECO:0000256" key="6">
    <source>
        <dbReference type="ARBA" id="ARBA00011245"/>
    </source>
</evidence>
<organism evidence="18 19">
    <name type="scientific">Bacteroides fragilis str. 3988T(B)14</name>
    <dbReference type="NCBI Taxonomy" id="1339315"/>
    <lineage>
        <taxon>Bacteria</taxon>
        <taxon>Pseudomonadati</taxon>
        <taxon>Bacteroidota</taxon>
        <taxon>Bacteroidia</taxon>
        <taxon>Bacteroidales</taxon>
        <taxon>Bacteroidaceae</taxon>
        <taxon>Bacteroides</taxon>
    </lineage>
</organism>
<dbReference type="InterPro" id="IPR014718">
    <property type="entry name" value="GH-type_carb-bd"/>
</dbReference>
<dbReference type="PANTHER" id="PTHR10091">
    <property type="entry name" value="ALDOSE-1-EPIMERASE"/>
    <property type="match status" value="1"/>
</dbReference>
<dbReference type="FunFam" id="2.70.98.10:FF:000003">
    <property type="entry name" value="Aldose 1-epimerase"/>
    <property type="match status" value="1"/>
</dbReference>
<evidence type="ECO:0000256" key="15">
    <source>
        <dbReference type="PIRSR" id="PIRSR005096-1"/>
    </source>
</evidence>
<dbReference type="Pfam" id="PF01263">
    <property type="entry name" value="Aldose_epim"/>
    <property type="match status" value="1"/>
</dbReference>
<dbReference type="AlphaFoldDB" id="A0A015TYR1"/>
<comment type="subcellular location">
    <subcellularLocation>
        <location evidence="3">Cytoplasm</location>
    </subcellularLocation>
</comment>
<comment type="similarity">
    <text evidence="5 14">Belongs to the aldose epimerase family.</text>
</comment>
<dbReference type="SUPFAM" id="SSF74650">
    <property type="entry name" value="Galactose mutarotase-like"/>
    <property type="match status" value="1"/>
</dbReference>
<evidence type="ECO:0000256" key="11">
    <source>
        <dbReference type="ARBA" id="ARBA00022837"/>
    </source>
</evidence>
<evidence type="ECO:0000256" key="8">
    <source>
        <dbReference type="ARBA" id="ARBA00014165"/>
    </source>
</evidence>
<keyword evidence="11" id="KW-0106">Calcium</keyword>
<feature type="active site" description="Proton donor" evidence="15">
    <location>
        <position position="203"/>
    </location>
</feature>
<comment type="subunit">
    <text evidence="6">Monomer.</text>
</comment>
<dbReference type="EMBL" id="JGCY01000220">
    <property type="protein sequence ID" value="EXY76041.1"/>
    <property type="molecule type" value="Genomic_DNA"/>
</dbReference>
<dbReference type="InterPro" id="IPR008183">
    <property type="entry name" value="Aldose_1/G6P_1-epimerase"/>
</dbReference>
<gene>
    <name evidence="18" type="ORF">M124_0252</name>
</gene>